<comment type="caution">
    <text evidence="2">The sequence shown here is derived from an EMBL/GenBank/DDBJ whole genome shotgun (WGS) entry which is preliminary data.</text>
</comment>
<feature type="compositionally biased region" description="Low complexity" evidence="1">
    <location>
        <begin position="1"/>
        <end position="14"/>
    </location>
</feature>
<gene>
    <name evidence="2" type="ORF">ACFFX0_10285</name>
</gene>
<dbReference type="EMBL" id="JBHMFI010000001">
    <property type="protein sequence ID" value="MFB9071569.1"/>
    <property type="molecule type" value="Genomic_DNA"/>
</dbReference>
<protein>
    <submittedName>
        <fullName evidence="2">Uncharacterized protein</fullName>
    </submittedName>
</protein>
<accession>A0ABV5FYS7</accession>
<organism evidence="2 3">
    <name type="scientific">Citricoccus parietis</name>
    <dbReference type="NCBI Taxonomy" id="592307"/>
    <lineage>
        <taxon>Bacteria</taxon>
        <taxon>Bacillati</taxon>
        <taxon>Actinomycetota</taxon>
        <taxon>Actinomycetes</taxon>
        <taxon>Micrococcales</taxon>
        <taxon>Micrococcaceae</taxon>
        <taxon>Citricoccus</taxon>
    </lineage>
</organism>
<evidence type="ECO:0000256" key="1">
    <source>
        <dbReference type="SAM" id="MobiDB-lite"/>
    </source>
</evidence>
<feature type="region of interest" description="Disordered" evidence="1">
    <location>
        <begin position="1"/>
        <end position="52"/>
    </location>
</feature>
<evidence type="ECO:0000313" key="3">
    <source>
        <dbReference type="Proteomes" id="UP001589575"/>
    </source>
</evidence>
<proteinExistence type="predicted"/>
<sequence>MTPDTARGAATSARRTARACPWSPHCGPRGSGLAATAPGAPRAPPDGWFRPR</sequence>
<keyword evidence="3" id="KW-1185">Reference proteome</keyword>
<reference evidence="2 3" key="1">
    <citation type="submission" date="2024-09" db="EMBL/GenBank/DDBJ databases">
        <authorList>
            <person name="Sun Q."/>
            <person name="Mori K."/>
        </authorList>
    </citation>
    <scope>NUCLEOTIDE SEQUENCE [LARGE SCALE GENOMIC DNA]</scope>
    <source>
        <strain evidence="2 3">CCM 7609</strain>
    </source>
</reference>
<name>A0ABV5FYS7_9MICC</name>
<dbReference type="Proteomes" id="UP001589575">
    <property type="component" value="Unassembled WGS sequence"/>
</dbReference>
<evidence type="ECO:0000313" key="2">
    <source>
        <dbReference type="EMBL" id="MFB9071569.1"/>
    </source>
</evidence>